<evidence type="ECO:0008006" key="5">
    <source>
        <dbReference type="Google" id="ProtNLM"/>
    </source>
</evidence>
<feature type="chain" id="PRO_5013707608" description="YbgF trimerisation domain-containing protein" evidence="2">
    <location>
        <begin position="29"/>
        <end position="95"/>
    </location>
</feature>
<evidence type="ECO:0000256" key="1">
    <source>
        <dbReference type="SAM" id="Coils"/>
    </source>
</evidence>
<accession>A0A2G6MUW3</accession>
<name>A0A2G6MUW3_9BACT</name>
<reference evidence="3 4" key="1">
    <citation type="submission" date="2017-10" db="EMBL/GenBank/DDBJ databases">
        <title>Novel microbial diversity and functional potential in the marine mammal oral microbiome.</title>
        <authorList>
            <person name="Dudek N.K."/>
            <person name="Sun C.L."/>
            <person name="Burstein D."/>
            <person name="Kantor R.S."/>
            <person name="Aliaga Goltsman D.S."/>
            <person name="Bik E.M."/>
            <person name="Thomas B.C."/>
            <person name="Banfield J.F."/>
            <person name="Relman D.A."/>
        </authorList>
    </citation>
    <scope>NUCLEOTIDE SEQUENCE [LARGE SCALE GENOMIC DNA]</scope>
    <source>
        <strain evidence="3">DOLJORAL78_47_202</strain>
    </source>
</reference>
<proteinExistence type="predicted"/>
<evidence type="ECO:0000313" key="3">
    <source>
        <dbReference type="EMBL" id="PIE63439.1"/>
    </source>
</evidence>
<protein>
    <recommendedName>
        <fullName evidence="5">YbgF trimerisation domain-containing protein</fullName>
    </recommendedName>
</protein>
<dbReference type="AlphaFoldDB" id="A0A2G6MUW3"/>
<dbReference type="Proteomes" id="UP000231203">
    <property type="component" value="Unassembled WGS sequence"/>
</dbReference>
<evidence type="ECO:0000256" key="2">
    <source>
        <dbReference type="SAM" id="SignalP"/>
    </source>
</evidence>
<dbReference type="EMBL" id="PDTI01000006">
    <property type="protein sequence ID" value="PIE63439.1"/>
    <property type="molecule type" value="Genomic_DNA"/>
</dbReference>
<gene>
    <name evidence="3" type="ORF">CSA25_00300</name>
</gene>
<feature type="non-terminal residue" evidence="3">
    <location>
        <position position="95"/>
    </location>
</feature>
<organism evidence="3 4">
    <name type="scientific">Desulfobacter postgatei</name>
    <dbReference type="NCBI Taxonomy" id="2293"/>
    <lineage>
        <taxon>Bacteria</taxon>
        <taxon>Pseudomonadati</taxon>
        <taxon>Thermodesulfobacteriota</taxon>
        <taxon>Desulfobacteria</taxon>
        <taxon>Desulfobacterales</taxon>
        <taxon>Desulfobacteraceae</taxon>
        <taxon>Desulfobacter</taxon>
    </lineage>
</organism>
<feature type="signal peptide" evidence="2">
    <location>
        <begin position="1"/>
        <end position="28"/>
    </location>
</feature>
<sequence>MTVYKKPFLYLVTGLAALLFFLPCAVFAAPPITSEIRRDISKTMDAEKSIQNLKSEWKDESRNLADRLELLEQEAAALETKLERQTLRLSLEKKK</sequence>
<feature type="coiled-coil region" evidence="1">
    <location>
        <begin position="54"/>
        <end position="88"/>
    </location>
</feature>
<keyword evidence="1" id="KW-0175">Coiled coil</keyword>
<keyword evidence="2" id="KW-0732">Signal</keyword>
<evidence type="ECO:0000313" key="4">
    <source>
        <dbReference type="Proteomes" id="UP000231203"/>
    </source>
</evidence>
<comment type="caution">
    <text evidence="3">The sequence shown here is derived from an EMBL/GenBank/DDBJ whole genome shotgun (WGS) entry which is preliminary data.</text>
</comment>